<dbReference type="EMBL" id="BMFK01000001">
    <property type="protein sequence ID" value="GGE63160.1"/>
    <property type="molecule type" value="Genomic_DNA"/>
</dbReference>
<dbReference type="InterPro" id="IPR019683">
    <property type="entry name" value="SirA"/>
</dbReference>
<organism evidence="1 2">
    <name type="scientific">Priestia taiwanensis</name>
    <dbReference type="NCBI Taxonomy" id="1347902"/>
    <lineage>
        <taxon>Bacteria</taxon>
        <taxon>Bacillati</taxon>
        <taxon>Bacillota</taxon>
        <taxon>Bacilli</taxon>
        <taxon>Bacillales</taxon>
        <taxon>Bacillaceae</taxon>
        <taxon>Priestia</taxon>
    </lineage>
</organism>
<protein>
    <submittedName>
        <fullName evidence="1">Sporulation inhibitor of replication protein SirA</fullName>
    </submittedName>
</protein>
<dbReference type="InterPro" id="IPR038449">
    <property type="entry name" value="SirA_sf"/>
</dbReference>
<gene>
    <name evidence="1" type="primary">sirA</name>
    <name evidence="1" type="ORF">GCM10007140_11790</name>
</gene>
<dbReference type="AlphaFoldDB" id="A0A917EPM8"/>
<dbReference type="RefSeq" id="WP_188387467.1">
    <property type="nucleotide sequence ID" value="NZ_BMFK01000001.1"/>
</dbReference>
<dbReference type="Pfam" id="PF10747">
    <property type="entry name" value="SirA"/>
    <property type="match status" value="1"/>
</dbReference>
<dbReference type="Gene3D" id="3.30.310.250">
    <property type="entry name" value="Sporulation inhibitor of replication protein SirA"/>
    <property type="match status" value="1"/>
</dbReference>
<comment type="caution">
    <text evidence="1">The sequence shown here is derived from an EMBL/GenBank/DDBJ whole genome shotgun (WGS) entry which is preliminary data.</text>
</comment>
<proteinExistence type="predicted"/>
<sequence length="146" mass="17495">MRTYMIYLVKEEIATEYAGKEVLLFQLFHQLHTSNMYVRDIIQRQVDFVTHVIPSMQLHEHLKRTLHTCSYYKADEHEHNVCIPYEQAQAKLIFHDRYIEIRARGSATAETVFFEQLRKKLTTFFAFDSAQQFYGWLSPIRQKISM</sequence>
<reference evidence="1" key="2">
    <citation type="submission" date="2020-09" db="EMBL/GenBank/DDBJ databases">
        <authorList>
            <person name="Sun Q."/>
            <person name="Zhou Y."/>
        </authorList>
    </citation>
    <scope>NUCLEOTIDE SEQUENCE</scope>
    <source>
        <strain evidence="1">CGMCC 1.12698</strain>
    </source>
</reference>
<evidence type="ECO:0000313" key="2">
    <source>
        <dbReference type="Proteomes" id="UP000605259"/>
    </source>
</evidence>
<keyword evidence="2" id="KW-1185">Reference proteome</keyword>
<evidence type="ECO:0000313" key="1">
    <source>
        <dbReference type="EMBL" id="GGE63160.1"/>
    </source>
</evidence>
<name>A0A917EPM8_9BACI</name>
<reference evidence="1" key="1">
    <citation type="journal article" date="2014" name="Int. J. Syst. Evol. Microbiol.">
        <title>Complete genome sequence of Corynebacterium casei LMG S-19264T (=DSM 44701T), isolated from a smear-ripened cheese.</title>
        <authorList>
            <consortium name="US DOE Joint Genome Institute (JGI-PGF)"/>
            <person name="Walter F."/>
            <person name="Albersmeier A."/>
            <person name="Kalinowski J."/>
            <person name="Ruckert C."/>
        </authorList>
    </citation>
    <scope>NUCLEOTIDE SEQUENCE</scope>
    <source>
        <strain evidence="1">CGMCC 1.12698</strain>
    </source>
</reference>
<accession>A0A917EPM8</accession>
<dbReference type="Proteomes" id="UP000605259">
    <property type="component" value="Unassembled WGS sequence"/>
</dbReference>